<dbReference type="InterPro" id="IPR052347">
    <property type="entry name" value="Isochorismatase_Nicotinamidase"/>
</dbReference>
<evidence type="ECO:0000256" key="3">
    <source>
        <dbReference type="ARBA" id="ARBA00022723"/>
    </source>
</evidence>
<dbReference type="RefSeq" id="WP_348759343.1">
    <property type="nucleotide sequence ID" value="NZ_OZ026884.1"/>
</dbReference>
<dbReference type="GO" id="GO:0008936">
    <property type="term" value="F:nicotinamidase activity"/>
    <property type="evidence" value="ECO:0007669"/>
    <property type="project" value="UniProtKB-EC"/>
</dbReference>
<dbReference type="Proteomes" id="UP001497493">
    <property type="component" value="Chromosome"/>
</dbReference>
<dbReference type="PANTHER" id="PTHR11080:SF2">
    <property type="entry name" value="LD05707P"/>
    <property type="match status" value="1"/>
</dbReference>
<comment type="pathway">
    <text evidence="5">Cofactor biosynthesis; nicotinate biosynthesis; nicotinate from nicotinamide: step 1/1.</text>
</comment>
<keyword evidence="3" id="KW-0479">Metal-binding</keyword>
<dbReference type="Gene3D" id="3.40.50.850">
    <property type="entry name" value="Isochorismatase-like"/>
    <property type="match status" value="1"/>
</dbReference>
<evidence type="ECO:0000256" key="2">
    <source>
        <dbReference type="ARBA" id="ARBA00022642"/>
    </source>
</evidence>
<dbReference type="PANTHER" id="PTHR11080">
    <property type="entry name" value="PYRAZINAMIDASE/NICOTINAMIDASE"/>
    <property type="match status" value="1"/>
</dbReference>
<dbReference type="EMBL" id="OZ026884">
    <property type="protein sequence ID" value="CAL1239808.1"/>
    <property type="molecule type" value="Genomic_DNA"/>
</dbReference>
<dbReference type="SUPFAM" id="SSF52499">
    <property type="entry name" value="Isochorismatase-like hydrolases"/>
    <property type="match status" value="1"/>
</dbReference>
<dbReference type="EC" id="3.5.1.19" evidence="6"/>
<gene>
    <name evidence="9" type="ORF">MECH1_V1_1032</name>
</gene>
<comment type="similarity">
    <text evidence="1">Belongs to the isochorismatase family.</text>
</comment>
<evidence type="ECO:0000256" key="5">
    <source>
        <dbReference type="ARBA" id="ARBA00037900"/>
    </source>
</evidence>
<protein>
    <recommendedName>
        <fullName evidence="6">nicotinamidase</fullName>
        <ecNumber evidence="6">3.5.1.19</ecNumber>
    </recommendedName>
    <alternativeName>
        <fullName evidence="7">Nicotinamide deamidase</fullName>
    </alternativeName>
</protein>
<reference evidence="9 10" key="1">
    <citation type="submission" date="2024-04" db="EMBL/GenBank/DDBJ databases">
        <authorList>
            <person name="Cremers G."/>
        </authorList>
    </citation>
    <scope>NUCLEOTIDE SEQUENCE [LARGE SCALE GENOMIC DNA]</scope>
    <source>
        <strain evidence="9">MeCH1-AG</strain>
    </source>
</reference>
<keyword evidence="4 9" id="KW-0378">Hydrolase</keyword>
<name>A0ABM9NGV5_9GAMM</name>
<organism evidence="9 10">
    <name type="scientific">Candidatus Methylocalor cossyra</name>
    <dbReference type="NCBI Taxonomy" id="3108543"/>
    <lineage>
        <taxon>Bacteria</taxon>
        <taxon>Pseudomonadati</taxon>
        <taxon>Pseudomonadota</taxon>
        <taxon>Gammaproteobacteria</taxon>
        <taxon>Methylococcales</taxon>
        <taxon>Methylococcaceae</taxon>
        <taxon>Candidatus Methylocalor</taxon>
    </lineage>
</organism>
<evidence type="ECO:0000256" key="6">
    <source>
        <dbReference type="ARBA" id="ARBA00039017"/>
    </source>
</evidence>
<evidence type="ECO:0000256" key="7">
    <source>
        <dbReference type="ARBA" id="ARBA00043224"/>
    </source>
</evidence>
<keyword evidence="10" id="KW-1185">Reference proteome</keyword>
<evidence type="ECO:0000256" key="4">
    <source>
        <dbReference type="ARBA" id="ARBA00022801"/>
    </source>
</evidence>
<sequence length="199" mass="21271">MNGQCPQLSPSPGDALVIVDVQNDFLPGGRLAVPGGDQVIPPLNACILRFSRARLPVIATRDWHPRDHTSFQAQGGPWPAHCVAGTSGAWFPEALALPPDAWIVSKGTRIDDPGYSAFSGTDLADRLRRAGVRNLFVGGLATDYCVLNTVRDALAAGFQVYLLEDAVRAVEVRPGDGQRALEAMEQAGAERLCSDRISP</sequence>
<keyword evidence="2" id="KW-0662">Pyridine nucleotide biosynthesis</keyword>
<dbReference type="InterPro" id="IPR000868">
    <property type="entry name" value="Isochorismatase-like_dom"/>
</dbReference>
<evidence type="ECO:0000259" key="8">
    <source>
        <dbReference type="Pfam" id="PF00857"/>
    </source>
</evidence>
<feature type="domain" description="Isochorismatase-like" evidence="8">
    <location>
        <begin position="15"/>
        <end position="192"/>
    </location>
</feature>
<evidence type="ECO:0000313" key="9">
    <source>
        <dbReference type="EMBL" id="CAL1239808.1"/>
    </source>
</evidence>
<evidence type="ECO:0000256" key="1">
    <source>
        <dbReference type="ARBA" id="ARBA00006336"/>
    </source>
</evidence>
<accession>A0ABM9NGV5</accession>
<dbReference type="Pfam" id="PF00857">
    <property type="entry name" value="Isochorismatase"/>
    <property type="match status" value="1"/>
</dbReference>
<evidence type="ECO:0000313" key="10">
    <source>
        <dbReference type="Proteomes" id="UP001497493"/>
    </source>
</evidence>
<proteinExistence type="inferred from homology"/>
<dbReference type="InterPro" id="IPR036380">
    <property type="entry name" value="Isochorismatase-like_sf"/>
</dbReference>